<feature type="region of interest" description="Disordered" evidence="1">
    <location>
        <begin position="1"/>
        <end position="32"/>
    </location>
</feature>
<dbReference type="RefSeq" id="WP_246500825.1">
    <property type="nucleotide sequence ID" value="NZ_JAGINP010000016.1"/>
</dbReference>
<feature type="transmembrane region" description="Helical" evidence="2">
    <location>
        <begin position="482"/>
        <end position="501"/>
    </location>
</feature>
<sequence length="704" mass="72860">MPDCIDSDRLEPEPSSGPAIIASPGPARDSADRGLTAAHGEVLLRLRRAAAGNTRPEDGVELLGAVRRSVTVGALLTLTIDWTTEVEIRTGAEMIRSAIHCRNTAELNATLARELDAEAASLETAHRLAALIGSPEVAVAEGEELPAIAALRGPYYLHEPCPRCSGGGVRACTGPDCRGGKVKCDHENAADCEACGGRGALRCPVCVGNGVVVCEQCGGVGQFTHIHRPRLTARPSRGFAVPPEAPAALRTVLEAVGIDRFDTIAEAEPLSVRHSGTQLLYERRGIVPVVTLSCACGTMPFEVETVGPDALVPAMPPFLDAALAPVLARLRAATGPEAFAVAGAFRLTGMVADAVRAGREPDVEGIVAAHEGCVSPAFVAEVAATLQTRFAETSRAAVARCWMAGAGALALVLLLVGAVDLPALLTGATAEDPAPLPLRLIWDLGVPVLAGLGLWLAVGGLLRRALDLALGGVTRAIPQGVWPAGVLGSAALLLVGLLTIWHGAPGASRLRHTLDLAAIAETRPPLPMPHTPSASERVMAAQRALARLGRYDGAIDGKMGEATKAGLASLSTLTDAGDVDANADSLDLAVAIAADRVPVNVQTPDLLIGKGWSNATRLRVTPDDQAVIAGAFLSALAAPGTAKDWTSGDGSRSGRITVTGRVEDPKDKRRLCFGFTHVVTTPAGRDAGAPLTACRTDGRWMLEE</sequence>
<organism evidence="3 4">
    <name type="scientific">Azospirillum rugosum</name>
    <dbReference type="NCBI Taxonomy" id="416170"/>
    <lineage>
        <taxon>Bacteria</taxon>
        <taxon>Pseudomonadati</taxon>
        <taxon>Pseudomonadota</taxon>
        <taxon>Alphaproteobacteria</taxon>
        <taxon>Rhodospirillales</taxon>
        <taxon>Azospirillaceae</taxon>
        <taxon>Azospirillum</taxon>
    </lineage>
</organism>
<name>A0ABS4SPT4_9PROT</name>
<keyword evidence="2" id="KW-0472">Membrane</keyword>
<dbReference type="Proteomes" id="UP000781958">
    <property type="component" value="Unassembled WGS sequence"/>
</dbReference>
<keyword evidence="4" id="KW-1185">Reference proteome</keyword>
<keyword evidence="2" id="KW-1133">Transmembrane helix</keyword>
<feature type="transmembrane region" description="Helical" evidence="2">
    <location>
        <begin position="440"/>
        <end position="462"/>
    </location>
</feature>
<evidence type="ECO:0000313" key="4">
    <source>
        <dbReference type="Proteomes" id="UP000781958"/>
    </source>
</evidence>
<protein>
    <recommendedName>
        <fullName evidence="5">Peptidoglycan binding domain-containing protein</fullName>
    </recommendedName>
</protein>
<dbReference type="EMBL" id="JAGINP010000016">
    <property type="protein sequence ID" value="MBP2294568.1"/>
    <property type="molecule type" value="Genomic_DNA"/>
</dbReference>
<evidence type="ECO:0000256" key="2">
    <source>
        <dbReference type="SAM" id="Phobius"/>
    </source>
</evidence>
<accession>A0ABS4SPT4</accession>
<feature type="compositionally biased region" description="Basic and acidic residues" evidence="1">
    <location>
        <begin position="1"/>
        <end position="12"/>
    </location>
</feature>
<reference evidence="3 4" key="1">
    <citation type="submission" date="2021-03" db="EMBL/GenBank/DDBJ databases">
        <title>Genomic Encyclopedia of Type Strains, Phase III (KMG-III): the genomes of soil and plant-associated and newly described type strains.</title>
        <authorList>
            <person name="Whitman W."/>
        </authorList>
    </citation>
    <scope>NUCLEOTIDE SEQUENCE [LARGE SCALE GENOMIC DNA]</scope>
    <source>
        <strain evidence="3 4">IMMIB AFH-6</strain>
    </source>
</reference>
<proteinExistence type="predicted"/>
<evidence type="ECO:0008006" key="5">
    <source>
        <dbReference type="Google" id="ProtNLM"/>
    </source>
</evidence>
<evidence type="ECO:0000256" key="1">
    <source>
        <dbReference type="SAM" id="MobiDB-lite"/>
    </source>
</evidence>
<comment type="caution">
    <text evidence="3">The sequence shown here is derived from an EMBL/GenBank/DDBJ whole genome shotgun (WGS) entry which is preliminary data.</text>
</comment>
<keyword evidence="2" id="KW-0812">Transmembrane</keyword>
<evidence type="ECO:0000313" key="3">
    <source>
        <dbReference type="EMBL" id="MBP2294568.1"/>
    </source>
</evidence>
<gene>
    <name evidence="3" type="ORF">J2851_004358</name>
</gene>
<feature type="transmembrane region" description="Helical" evidence="2">
    <location>
        <begin position="402"/>
        <end position="428"/>
    </location>
</feature>